<dbReference type="HOGENOM" id="CLU_838327_0_0_1"/>
<keyword evidence="1" id="KW-0472">Membrane</keyword>
<feature type="transmembrane region" description="Helical" evidence="1">
    <location>
        <begin position="287"/>
        <end position="304"/>
    </location>
</feature>
<dbReference type="RefSeq" id="XP_002118950.1">
    <property type="nucleotide sequence ID" value="XM_002118914.1"/>
</dbReference>
<gene>
    <name evidence="2" type="ORF">TRIADDRAFT_62929</name>
</gene>
<dbReference type="eggNOG" id="ENOG502SX13">
    <property type="taxonomic scope" value="Eukaryota"/>
</dbReference>
<dbReference type="KEGG" id="tad:TRIADDRAFT_62929"/>
<dbReference type="AlphaFoldDB" id="B3SFD1"/>
<evidence type="ECO:0000313" key="3">
    <source>
        <dbReference type="Proteomes" id="UP000009022"/>
    </source>
</evidence>
<sequence length="332" mass="35887">MREALNFLVNFKNFSLPLVFAIFALISAAPVFAQQSDIASEAQTLIDILENDEARGVLINSLREVAAPSVSGANNTIGLERVSLGRQIAQLTSEFMEAGAASLSSAVLGLISVTTLISSLDSSQFLALGDALIALAVVLISTLVSYFFLRKLSKRAYRKFGSQSKDLDIIGTVAIFIATVIIDALVVILSWGFGYFAALYLHGDPGVMGVRQSLYLNAFLIVGLVKVLVRAILSPTTQELRFVPMSDASAQNLSFWMGSIATLIGYGQLMFVPIVNQQASFSAGRGISTLLAFIAIFIMLSLILRNRESFALWVLGEKPESRSIFVKVFAKL</sequence>
<keyword evidence="3" id="KW-1185">Reference proteome</keyword>
<organism evidence="2 3">
    <name type="scientific">Trichoplax adhaerens</name>
    <name type="common">Trichoplax reptans</name>
    <dbReference type="NCBI Taxonomy" id="10228"/>
    <lineage>
        <taxon>Eukaryota</taxon>
        <taxon>Metazoa</taxon>
        <taxon>Placozoa</taxon>
        <taxon>Uniplacotomia</taxon>
        <taxon>Trichoplacea</taxon>
        <taxon>Trichoplacidae</taxon>
        <taxon>Trichoplax</taxon>
    </lineage>
</organism>
<feature type="transmembrane region" description="Helical" evidence="1">
    <location>
        <begin position="125"/>
        <end position="149"/>
    </location>
</feature>
<dbReference type="EMBL" id="DS986158">
    <property type="protein sequence ID" value="EDV18564.1"/>
    <property type="molecule type" value="Genomic_DNA"/>
</dbReference>
<dbReference type="CTD" id="6760164"/>
<protein>
    <submittedName>
        <fullName evidence="2">Uncharacterized protein</fullName>
    </submittedName>
</protein>
<keyword evidence="1" id="KW-0812">Transmembrane</keyword>
<accession>B3SFD1</accession>
<dbReference type="GeneID" id="6760164"/>
<dbReference type="Proteomes" id="UP000009022">
    <property type="component" value="Unassembled WGS sequence"/>
</dbReference>
<feature type="non-terminal residue" evidence="2">
    <location>
        <position position="332"/>
    </location>
</feature>
<feature type="transmembrane region" description="Helical" evidence="1">
    <location>
        <begin position="169"/>
        <end position="194"/>
    </location>
</feature>
<feature type="transmembrane region" description="Helical" evidence="1">
    <location>
        <begin position="214"/>
        <end position="233"/>
    </location>
</feature>
<evidence type="ECO:0000313" key="2">
    <source>
        <dbReference type="EMBL" id="EDV18564.1"/>
    </source>
</evidence>
<reference evidence="2 3" key="1">
    <citation type="journal article" date="2008" name="Nature">
        <title>The Trichoplax genome and the nature of placozoans.</title>
        <authorList>
            <person name="Srivastava M."/>
            <person name="Begovic E."/>
            <person name="Chapman J."/>
            <person name="Putnam N.H."/>
            <person name="Hellsten U."/>
            <person name="Kawashima T."/>
            <person name="Kuo A."/>
            <person name="Mitros T."/>
            <person name="Salamov A."/>
            <person name="Carpenter M.L."/>
            <person name="Signorovitch A.Y."/>
            <person name="Moreno M.A."/>
            <person name="Kamm K."/>
            <person name="Grimwood J."/>
            <person name="Schmutz J."/>
            <person name="Shapiro H."/>
            <person name="Grigoriev I.V."/>
            <person name="Buss L.W."/>
            <person name="Schierwater B."/>
            <person name="Dellaporta S.L."/>
            <person name="Rokhsar D.S."/>
        </authorList>
    </citation>
    <scope>NUCLEOTIDE SEQUENCE [LARGE SCALE GENOMIC DNA]</scope>
    <source>
        <strain evidence="2 3">Grell-BS-1999</strain>
    </source>
</reference>
<dbReference type="InParanoid" id="B3SFD1"/>
<keyword evidence="1" id="KW-1133">Transmembrane helix</keyword>
<proteinExistence type="predicted"/>
<name>B3SFD1_TRIAD</name>
<evidence type="ECO:0000256" key="1">
    <source>
        <dbReference type="SAM" id="Phobius"/>
    </source>
</evidence>
<feature type="transmembrane region" description="Helical" evidence="1">
    <location>
        <begin position="253"/>
        <end position="275"/>
    </location>
</feature>